<dbReference type="Gene3D" id="3.40.50.880">
    <property type="match status" value="1"/>
</dbReference>
<accession>A0ABQ9YN54</accession>
<reference evidence="1 2" key="1">
    <citation type="journal article" date="2023" name="Nucleic Acids Res.">
        <title>The hologenome of Daphnia magna reveals possible DNA methylation and microbiome-mediated evolution of the host genome.</title>
        <authorList>
            <person name="Chaturvedi A."/>
            <person name="Li X."/>
            <person name="Dhandapani V."/>
            <person name="Marshall H."/>
            <person name="Kissane S."/>
            <person name="Cuenca-Cambronero M."/>
            <person name="Asole G."/>
            <person name="Calvet F."/>
            <person name="Ruiz-Romero M."/>
            <person name="Marangio P."/>
            <person name="Guigo R."/>
            <person name="Rago D."/>
            <person name="Mirbahai L."/>
            <person name="Eastwood N."/>
            <person name="Colbourne J.K."/>
            <person name="Zhou J."/>
            <person name="Mallon E."/>
            <person name="Orsini L."/>
        </authorList>
    </citation>
    <scope>NUCLEOTIDE SEQUENCE [LARGE SCALE GENOMIC DNA]</scope>
    <source>
        <strain evidence="1">LRV0_1</strain>
    </source>
</reference>
<comment type="caution">
    <text evidence="1">The sequence shown here is derived from an EMBL/GenBank/DDBJ whole genome shotgun (WGS) entry which is preliminary data.</text>
</comment>
<evidence type="ECO:0000313" key="1">
    <source>
        <dbReference type="EMBL" id="KAK4002041.1"/>
    </source>
</evidence>
<gene>
    <name evidence="1" type="ORF">OUZ56_003900</name>
</gene>
<evidence type="ECO:0000313" key="2">
    <source>
        <dbReference type="Proteomes" id="UP001234178"/>
    </source>
</evidence>
<dbReference type="EMBL" id="JAOYFB010000001">
    <property type="protein sequence ID" value="KAK4002041.1"/>
    <property type="molecule type" value="Genomic_DNA"/>
</dbReference>
<organism evidence="1 2">
    <name type="scientific">Daphnia magna</name>
    <dbReference type="NCBI Taxonomy" id="35525"/>
    <lineage>
        <taxon>Eukaryota</taxon>
        <taxon>Metazoa</taxon>
        <taxon>Ecdysozoa</taxon>
        <taxon>Arthropoda</taxon>
        <taxon>Crustacea</taxon>
        <taxon>Branchiopoda</taxon>
        <taxon>Diplostraca</taxon>
        <taxon>Cladocera</taxon>
        <taxon>Anomopoda</taxon>
        <taxon>Daphniidae</taxon>
        <taxon>Daphnia</taxon>
    </lineage>
</organism>
<sequence>MPLLYDQAIFTCGLPVPEIYYALMQLLNKELGGTVKRKDVREDGQFEIQKEKECPLFKGLETR</sequence>
<protein>
    <submittedName>
        <fullName evidence="1">Uncharacterized protein</fullName>
    </submittedName>
</protein>
<proteinExistence type="predicted"/>
<name>A0ABQ9YN54_9CRUS</name>
<dbReference type="Proteomes" id="UP001234178">
    <property type="component" value="Unassembled WGS sequence"/>
</dbReference>
<dbReference type="InterPro" id="IPR029062">
    <property type="entry name" value="Class_I_gatase-like"/>
</dbReference>
<keyword evidence="2" id="KW-1185">Reference proteome</keyword>